<proteinExistence type="predicted"/>
<organism evidence="1 2">
    <name type="scientific">Paracoccidioides lutzii (strain ATCC MYA-826 / Pb01)</name>
    <name type="common">Paracoccidioides brasiliensis</name>
    <dbReference type="NCBI Taxonomy" id="502779"/>
    <lineage>
        <taxon>Eukaryota</taxon>
        <taxon>Fungi</taxon>
        <taxon>Dikarya</taxon>
        <taxon>Ascomycota</taxon>
        <taxon>Pezizomycotina</taxon>
        <taxon>Eurotiomycetes</taxon>
        <taxon>Eurotiomycetidae</taxon>
        <taxon>Onygenales</taxon>
        <taxon>Ajellomycetaceae</taxon>
        <taxon>Paracoccidioides</taxon>
    </lineage>
</organism>
<accession>C1GUT5</accession>
<evidence type="ECO:0000313" key="1">
    <source>
        <dbReference type="EMBL" id="EEH40352.2"/>
    </source>
</evidence>
<protein>
    <submittedName>
        <fullName evidence="1">Uncharacterized protein</fullName>
    </submittedName>
</protein>
<keyword evidence="2" id="KW-1185">Reference proteome</keyword>
<dbReference type="EMBL" id="KN293996">
    <property type="protein sequence ID" value="EEH40352.2"/>
    <property type="molecule type" value="Genomic_DNA"/>
</dbReference>
<dbReference type="RefSeq" id="XP_002795701.2">
    <property type="nucleotide sequence ID" value="XM_002795655.2"/>
</dbReference>
<dbReference type="KEGG" id="pbl:PAAG_02408"/>
<gene>
    <name evidence="1" type="ORF">PAAG_02408</name>
</gene>
<dbReference type="Proteomes" id="UP000002059">
    <property type="component" value="Partially assembled WGS sequence"/>
</dbReference>
<dbReference type="AlphaFoldDB" id="C1GUT5"/>
<evidence type="ECO:0000313" key="2">
    <source>
        <dbReference type="Proteomes" id="UP000002059"/>
    </source>
</evidence>
<name>C1GUT5_PARBA</name>
<dbReference type="VEuPathDB" id="FungiDB:PAAG_02408"/>
<dbReference type="GeneID" id="9099066"/>
<reference evidence="1 2" key="1">
    <citation type="journal article" date="2011" name="PLoS Genet.">
        <title>Comparative genomic analysis of human fungal pathogens causing paracoccidioidomycosis.</title>
        <authorList>
            <person name="Desjardins C.A."/>
            <person name="Champion M.D."/>
            <person name="Holder J.W."/>
            <person name="Muszewska A."/>
            <person name="Goldberg J."/>
            <person name="Bailao A.M."/>
            <person name="Brigido M.M."/>
            <person name="Ferreira M.E."/>
            <person name="Garcia A.M."/>
            <person name="Grynberg M."/>
            <person name="Gujja S."/>
            <person name="Heiman D.I."/>
            <person name="Henn M.R."/>
            <person name="Kodira C.D."/>
            <person name="Leon-Narvaez H."/>
            <person name="Longo L.V."/>
            <person name="Ma L.J."/>
            <person name="Malavazi I."/>
            <person name="Matsuo A.L."/>
            <person name="Morais F.V."/>
            <person name="Pereira M."/>
            <person name="Rodriguez-Brito S."/>
            <person name="Sakthikumar S."/>
            <person name="Salem-Izacc S.M."/>
            <person name="Sykes S.M."/>
            <person name="Teixeira M.M."/>
            <person name="Vallejo M.C."/>
            <person name="Walter M.E."/>
            <person name="Yandava C."/>
            <person name="Young S."/>
            <person name="Zeng Q."/>
            <person name="Zucker J."/>
            <person name="Felipe M.S."/>
            <person name="Goldman G.H."/>
            <person name="Haas B.J."/>
            <person name="McEwen J.G."/>
            <person name="Nino-Vega G."/>
            <person name="Puccia R."/>
            <person name="San-Blas G."/>
            <person name="Soares C.M."/>
            <person name="Birren B.W."/>
            <person name="Cuomo C.A."/>
        </authorList>
    </citation>
    <scope>NUCLEOTIDE SEQUENCE [LARGE SCALE GENOMIC DNA]</scope>
    <source>
        <strain evidence="2">ATCC MYA-826 / Pb01</strain>
    </source>
</reference>
<sequence>MTIRANSTPHTRRVVTLTPGFLPLWSINDGESSVSGIGNCHNSRPTRLENTIKFGRLAISVGGMPVPCFERSNAIPGQQQTVTEQLRWDPALISVAIKLTLRYIKEGFVLKILGQLLDPRATDHSDTAQSLNSAYFV</sequence>
<dbReference type="HOGENOM" id="CLU_1865732_0_0_1"/>